<protein>
    <submittedName>
        <fullName evidence="1">Uncharacterized protein</fullName>
    </submittedName>
</protein>
<sequence length="92" mass="10976">MENGYAEYISDGIISKNDAEIVAKMHDEFRNYTERPEKRNLSDKKILKDIEWKYFTELALETWNKLKAETESKELRNLMLASEKNYARKNAR</sequence>
<evidence type="ECO:0000313" key="2">
    <source>
        <dbReference type="Proteomes" id="UP000198820"/>
    </source>
</evidence>
<evidence type="ECO:0000313" key="1">
    <source>
        <dbReference type="EMBL" id="SEA77866.1"/>
    </source>
</evidence>
<gene>
    <name evidence="1" type="ORF">SAMN05421540_1192</name>
</gene>
<reference evidence="1 2" key="1">
    <citation type="submission" date="2016-10" db="EMBL/GenBank/DDBJ databases">
        <authorList>
            <person name="de Groot N.N."/>
        </authorList>
    </citation>
    <scope>NUCLEOTIDE SEQUENCE [LARGE SCALE GENOMIC DNA]</scope>
    <source>
        <strain evidence="1 2">DSM 23581</strain>
    </source>
</reference>
<proteinExistence type="predicted"/>
<accession>A0A1H4DZ04</accession>
<dbReference type="Proteomes" id="UP000198820">
    <property type="component" value="Unassembled WGS sequence"/>
</dbReference>
<dbReference type="STRING" id="908615.SAMN05421540_1192"/>
<name>A0A1H4DZ04_9FLAO</name>
<keyword evidence="2" id="KW-1185">Reference proteome</keyword>
<dbReference type="EMBL" id="FNQF01000019">
    <property type="protein sequence ID" value="SEA77866.1"/>
    <property type="molecule type" value="Genomic_DNA"/>
</dbReference>
<organism evidence="1 2">
    <name type="scientific">Psychroflexus halocasei</name>
    <dbReference type="NCBI Taxonomy" id="908615"/>
    <lineage>
        <taxon>Bacteria</taxon>
        <taxon>Pseudomonadati</taxon>
        <taxon>Bacteroidota</taxon>
        <taxon>Flavobacteriia</taxon>
        <taxon>Flavobacteriales</taxon>
        <taxon>Flavobacteriaceae</taxon>
        <taxon>Psychroflexus</taxon>
    </lineage>
</organism>
<dbReference type="RefSeq" id="WP_093246002.1">
    <property type="nucleotide sequence ID" value="NZ_FNQF01000019.1"/>
</dbReference>
<dbReference type="AlphaFoldDB" id="A0A1H4DZ04"/>